<sequence>MRILPLLCFWVSLVFAASLCYGDDKTVEVVGFGECADCEQSNIKTKHAFSGLRVTIDCKPENGHFKTRGVGELDEEGKFKVSVHHKIVKDGQLNEECYAQLHSASAAPCPTHNGLESSKLSCGLTYKYPPPPKLSPLPKFPHPNLKNFGHPFHFPPKVFPPLPPKFTIYNSKSHFPPPIPIYKEAHFHQPLYHQYLLQEATSTTSSYLQELPPLIPSTRSPSTTTIAASLRTLIQEATSTTSSYLQEATSLRQSPIIKKPLPPPFLLQEATSTTSSFLQSHFHHQFPTGATPPVPTRSHFQPLPPPVPISTNFHQPVYKLPPVPLQEPFQSYLHQQEASTSSYIQEAASTTYTYIQEASSTTNSYLQETTSSTTIPVFKKPFPPIPIQELPPPKKPLPPPVPIFKKPLPPPVPIFKKPFLPPIPIYKPKPPIFHKPLPPFPKIPPFFKKPWPPIPTTPLLPKLPPIPKLHPKYFPHPKFKKFPPLPPIPSHP</sequence>
<dbReference type="PANTHER" id="PTHR33935:SF22">
    <property type="entry name" value="OS10G0149400 PROTEIN"/>
    <property type="match status" value="1"/>
</dbReference>
<protein>
    <recommendedName>
        <fullName evidence="3">Proline-rich protein</fullName>
    </recommendedName>
</protein>
<keyword evidence="1" id="KW-0732">Signal</keyword>
<dbReference type="EMBL" id="OIVN01000937">
    <property type="protein sequence ID" value="SPC87688.1"/>
    <property type="molecule type" value="Genomic_DNA"/>
</dbReference>
<proteinExistence type="predicted"/>
<name>A0A2N9FKI4_FAGSY</name>
<dbReference type="Pfam" id="PF01190">
    <property type="entry name" value="Pollen_Ole_e_1"/>
    <property type="match status" value="1"/>
</dbReference>
<evidence type="ECO:0000313" key="2">
    <source>
        <dbReference type="EMBL" id="SPC87688.1"/>
    </source>
</evidence>
<feature type="signal peptide" evidence="1">
    <location>
        <begin position="1"/>
        <end position="16"/>
    </location>
</feature>
<organism evidence="2">
    <name type="scientific">Fagus sylvatica</name>
    <name type="common">Beechnut</name>
    <dbReference type="NCBI Taxonomy" id="28930"/>
    <lineage>
        <taxon>Eukaryota</taxon>
        <taxon>Viridiplantae</taxon>
        <taxon>Streptophyta</taxon>
        <taxon>Embryophyta</taxon>
        <taxon>Tracheophyta</taxon>
        <taxon>Spermatophyta</taxon>
        <taxon>Magnoliopsida</taxon>
        <taxon>eudicotyledons</taxon>
        <taxon>Gunneridae</taxon>
        <taxon>Pentapetalae</taxon>
        <taxon>rosids</taxon>
        <taxon>fabids</taxon>
        <taxon>Fagales</taxon>
        <taxon>Fagaceae</taxon>
        <taxon>Fagus</taxon>
    </lineage>
</organism>
<accession>A0A2N9FKI4</accession>
<feature type="chain" id="PRO_5014608234" description="Proline-rich protein" evidence="1">
    <location>
        <begin position="17"/>
        <end position="492"/>
    </location>
</feature>
<dbReference type="PANTHER" id="PTHR33935">
    <property type="entry name" value="OS10G0148100 PROTEIN"/>
    <property type="match status" value="1"/>
</dbReference>
<reference evidence="2" key="1">
    <citation type="submission" date="2018-02" db="EMBL/GenBank/DDBJ databases">
        <authorList>
            <person name="Cohen D.B."/>
            <person name="Kent A.D."/>
        </authorList>
    </citation>
    <scope>NUCLEOTIDE SEQUENCE</scope>
</reference>
<dbReference type="AlphaFoldDB" id="A0A2N9FKI4"/>
<evidence type="ECO:0000256" key="1">
    <source>
        <dbReference type="SAM" id="SignalP"/>
    </source>
</evidence>
<evidence type="ECO:0008006" key="3">
    <source>
        <dbReference type="Google" id="ProtNLM"/>
    </source>
</evidence>
<gene>
    <name evidence="2" type="ORF">FSB_LOCUS15570</name>
</gene>